<evidence type="ECO:0000256" key="4">
    <source>
        <dbReference type="SAM" id="SignalP"/>
    </source>
</evidence>
<evidence type="ECO:0000259" key="6">
    <source>
        <dbReference type="Pfam" id="PF02638"/>
    </source>
</evidence>
<dbReference type="SUPFAM" id="SSF51445">
    <property type="entry name" value="(Trans)glycosidases"/>
    <property type="match status" value="1"/>
</dbReference>
<feature type="transmembrane region" description="Helical" evidence="3">
    <location>
        <begin position="1174"/>
        <end position="1192"/>
    </location>
</feature>
<gene>
    <name evidence="7" type="ORF">ACFO3F_09855</name>
</gene>
<feature type="compositionally biased region" description="Low complexity" evidence="2">
    <location>
        <begin position="1126"/>
        <end position="1163"/>
    </location>
</feature>
<feature type="chain" id="PRO_5046752695" evidence="4">
    <location>
        <begin position="25"/>
        <end position="1200"/>
    </location>
</feature>
<dbReference type="SUPFAM" id="SSF49452">
    <property type="entry name" value="Starch-binding domain-like"/>
    <property type="match status" value="1"/>
</dbReference>
<keyword evidence="8" id="KW-1185">Reference proteome</keyword>
<dbReference type="GO" id="GO:0016787">
    <property type="term" value="F:hydrolase activity"/>
    <property type="evidence" value="ECO:0007669"/>
    <property type="project" value="UniProtKB-KW"/>
</dbReference>
<dbReference type="InterPro" id="IPR013784">
    <property type="entry name" value="Carb-bd-like_fold"/>
</dbReference>
<dbReference type="Pfam" id="PF02638">
    <property type="entry name" value="GHL10"/>
    <property type="match status" value="1"/>
</dbReference>
<dbReference type="Proteomes" id="UP001595955">
    <property type="component" value="Unassembled WGS sequence"/>
</dbReference>
<evidence type="ECO:0000313" key="7">
    <source>
        <dbReference type="EMBL" id="MFC4555551.1"/>
    </source>
</evidence>
<reference evidence="8" key="1">
    <citation type="journal article" date="2019" name="Int. J. Syst. Evol. Microbiol.">
        <title>The Global Catalogue of Microorganisms (GCM) 10K type strain sequencing project: providing services to taxonomists for standard genome sequencing and annotation.</title>
        <authorList>
            <consortium name="The Broad Institute Genomics Platform"/>
            <consortium name="The Broad Institute Genome Sequencing Center for Infectious Disease"/>
            <person name="Wu L."/>
            <person name="Ma J."/>
        </authorList>
    </citation>
    <scope>NUCLEOTIDE SEQUENCE [LARGE SCALE GENOMIC DNA]</scope>
    <source>
        <strain evidence="8">JCM 3369</strain>
    </source>
</reference>
<dbReference type="InterPro" id="IPR001466">
    <property type="entry name" value="Beta-lactam-related"/>
</dbReference>
<keyword evidence="3" id="KW-0812">Transmembrane</keyword>
<dbReference type="InterPro" id="IPR050789">
    <property type="entry name" value="Diverse_Enzym_Activities"/>
</dbReference>
<name>A0ABV9DAA0_9MICO</name>
<dbReference type="InterPro" id="IPR012338">
    <property type="entry name" value="Beta-lactam/transpept-like"/>
</dbReference>
<dbReference type="Pfam" id="PF00144">
    <property type="entry name" value="Beta-lactamase"/>
    <property type="match status" value="1"/>
</dbReference>
<evidence type="ECO:0000256" key="1">
    <source>
        <dbReference type="ARBA" id="ARBA00022801"/>
    </source>
</evidence>
<accession>A0ABV9DAA0</accession>
<evidence type="ECO:0000256" key="2">
    <source>
        <dbReference type="SAM" id="MobiDB-lite"/>
    </source>
</evidence>
<evidence type="ECO:0000313" key="8">
    <source>
        <dbReference type="Proteomes" id="UP001595955"/>
    </source>
</evidence>
<feature type="compositionally biased region" description="Pro residues" evidence="2">
    <location>
        <begin position="1072"/>
        <end position="1122"/>
    </location>
</feature>
<feature type="signal peptide" evidence="4">
    <location>
        <begin position="1"/>
        <end position="24"/>
    </location>
</feature>
<dbReference type="Gene3D" id="3.20.20.80">
    <property type="entry name" value="Glycosidases"/>
    <property type="match status" value="1"/>
</dbReference>
<feature type="region of interest" description="Disordered" evidence="2">
    <location>
        <begin position="687"/>
        <end position="707"/>
    </location>
</feature>
<dbReference type="Gene3D" id="3.40.710.10">
    <property type="entry name" value="DD-peptidase/beta-lactamase superfamily"/>
    <property type="match status" value="1"/>
</dbReference>
<keyword evidence="3" id="KW-1133">Transmembrane helix</keyword>
<evidence type="ECO:0000259" key="5">
    <source>
        <dbReference type="Pfam" id="PF00144"/>
    </source>
</evidence>
<organism evidence="7 8">
    <name type="scientific">Georgenia faecalis</name>
    <dbReference type="NCBI Taxonomy" id="2483799"/>
    <lineage>
        <taxon>Bacteria</taxon>
        <taxon>Bacillati</taxon>
        <taxon>Actinomycetota</taxon>
        <taxon>Actinomycetes</taxon>
        <taxon>Micrococcales</taxon>
        <taxon>Bogoriellaceae</taxon>
        <taxon>Georgenia</taxon>
    </lineage>
</organism>
<keyword evidence="4" id="KW-0732">Signal</keyword>
<dbReference type="RefSeq" id="WP_387967310.1">
    <property type="nucleotide sequence ID" value="NZ_JBHSGF010000006.1"/>
</dbReference>
<dbReference type="InterPro" id="IPR003790">
    <property type="entry name" value="GHL10"/>
</dbReference>
<feature type="domain" description="Glycosyl hydrolase-like 10" evidence="6">
    <location>
        <begin position="593"/>
        <end position="889"/>
    </location>
</feature>
<dbReference type="InterPro" id="IPR017853">
    <property type="entry name" value="GH"/>
</dbReference>
<sequence>MRRALALGSILAVTVTAAILPASADTAAPTAVGDVSLGWDRSDAPQRTLRDGTAAEVGLTQEFLDAIEPALEAGLDTEPNPLYPGAVSLVAAQGVVVDRTSTGHALRWADATTELPAEEWVPMAPDTIFDLASLSKLFTAVSVMQLVEDGEIALDDTAASYLPAFGANGKEEVTLTQLLTHTAGLPAWVNLYSAPDAEASLQRVYDVALATPPGTRYVYSDLGLITLGKIVEEVSGLTLDAYVAEHITGPLGMTDTMYTPPAELLGRIAATEYQATPDRGLVHGEVHDENAWALDGVAGHAGVFSTADDVAVFGQMLLNGGVYDGARILEAATVEEMMQDYTGQLGADHRGLGPELEAWFYHDVLTSADSAGHTGYTGTSLVIDPRTETIAVLMTNRVHPSRAWGSINPARRAVARAAGLATPVTGFGRDEAWYSGIGDELTNTLTFDVTAPDGADLELDLWYHTEPTDLLHVEASDDDGETWVPLDGTLTAGTVVRESDGTVAGDGEWRWWDADFALGDLSGEVTVRLRYVTDANTAGRGVYLDRITVTAGAERLFDDWLTSDAATITADGWYRVAENGLTPVDTAPVEQFRAYWVDAFNEGIYSPAQVSELVSEAQNIGANALVVQVGRRFDCFCNDSAFPRTQAGIDAAPYDPLEEVIDQAHAAGIEVHAWVNATTLWNSATAPTDPEHAYNQHGPDAEGADSWLNVKVNGDDRAGNNTYIDPAHPDAVDYMVDGIASITENYDVDGVNLDYIRYPDFNATQTQNDWGYSELSLSRFAAATGRTDRPAPDDPEFSDWRRDQVSNLVRKIYVSMYEVDPQDRLSINGITYSFGPPSYEEGWEGTRPYAEVLQDWRGWFDEGIIDTITAMNYKRNWMPDQAQMFAEWNAALVEYRGDRHAVSGPALYLNEVEDSVAQAQQIVELGLDGWSGYSYANPSLTANASPSGAVKDAERDALAIALRADVFAEDAVVPEMTWKTQPTTGTVSGRVELASGDVADQVDVVLVPVEGTAGEPVAARTDGSGWFGVLDLAPGRYRVETVEDTGTAPVVATIVAGEVTDVSLVPGEDPTDPPTDPTDPPTDPTDPPTDPTDPPTDPTDPPTDPTDPPTDPTDPPTDPTDPPTTDEPTGGVDPTGDPGDGADPSDGPTGGTDPTDSPTRPGGALPDTGVGGSAAPWAAVLLLAGALTAFAVRRRAVSGT</sequence>
<feature type="region of interest" description="Disordered" evidence="2">
    <location>
        <begin position="1059"/>
        <end position="1173"/>
    </location>
</feature>
<comment type="caution">
    <text evidence="7">The sequence shown here is derived from an EMBL/GenBank/DDBJ whole genome shotgun (WGS) entry which is preliminary data.</text>
</comment>
<dbReference type="Pfam" id="PF20773">
    <property type="entry name" value="InhA-like_MAM"/>
    <property type="match status" value="1"/>
</dbReference>
<dbReference type="EMBL" id="JBHSGF010000006">
    <property type="protein sequence ID" value="MFC4555551.1"/>
    <property type="molecule type" value="Genomic_DNA"/>
</dbReference>
<dbReference type="PANTHER" id="PTHR43283:SF11">
    <property type="entry name" value="BETA-LACTAMASE-RELATED DOMAIN-CONTAINING PROTEIN"/>
    <property type="match status" value="1"/>
</dbReference>
<keyword evidence="3" id="KW-0472">Membrane</keyword>
<dbReference type="SUPFAM" id="SSF56601">
    <property type="entry name" value="beta-lactamase/transpeptidase-like"/>
    <property type="match status" value="1"/>
</dbReference>
<evidence type="ECO:0000256" key="3">
    <source>
        <dbReference type="SAM" id="Phobius"/>
    </source>
</evidence>
<feature type="domain" description="Beta-lactamase-related" evidence="5">
    <location>
        <begin position="84"/>
        <end position="414"/>
    </location>
</feature>
<keyword evidence="1 7" id="KW-0378">Hydrolase</keyword>
<protein>
    <submittedName>
        <fullName evidence="7">Serine hydrolase</fullName>
    </submittedName>
</protein>
<dbReference type="PANTHER" id="PTHR43283">
    <property type="entry name" value="BETA-LACTAMASE-RELATED"/>
    <property type="match status" value="1"/>
</dbReference>
<proteinExistence type="predicted"/>